<dbReference type="AlphaFoldDB" id="A0A6J0GWT1"/>
<dbReference type="GeneID" id="108495470"/>
<protein>
    <submittedName>
        <fullName evidence="2">Uncharacterized protein LOC108495470</fullName>
    </submittedName>
</protein>
<sequence length="215" mass="24542">MEVAGSCSSMTFCCPKESRGAGSSCAEVWKFGREPASNHNRAIHQNIIIRPIGHNVWASYDHTKKKWQSVNTEACIPKGQLGYICENAVVGNEDLCLDTEDSACTFEMLPHTKTQSQVYYVGNGCACVRTFCVNFTIDTCHEVVNDTNFCVCNFTKIIGCDFNYTIPITTEQLIENDYLLYHDRDTNRERYKSFQKMFEHLDIEKMVQEANKTQR</sequence>
<keyword evidence="1" id="KW-1185">Reference proteome</keyword>
<evidence type="ECO:0000313" key="2">
    <source>
        <dbReference type="RefSeq" id="XP_017666668.1"/>
    </source>
</evidence>
<dbReference type="OrthoDB" id="9013276at2759"/>
<organism evidence="1 2">
    <name type="scientific">Lepidothrix coronata</name>
    <name type="common">blue-crowned manakin</name>
    <dbReference type="NCBI Taxonomy" id="321398"/>
    <lineage>
        <taxon>Eukaryota</taxon>
        <taxon>Metazoa</taxon>
        <taxon>Chordata</taxon>
        <taxon>Craniata</taxon>
        <taxon>Vertebrata</taxon>
        <taxon>Euteleostomi</taxon>
        <taxon>Archelosauria</taxon>
        <taxon>Archosauria</taxon>
        <taxon>Dinosauria</taxon>
        <taxon>Saurischia</taxon>
        <taxon>Theropoda</taxon>
        <taxon>Coelurosauria</taxon>
        <taxon>Aves</taxon>
        <taxon>Neognathae</taxon>
        <taxon>Neoaves</taxon>
        <taxon>Telluraves</taxon>
        <taxon>Australaves</taxon>
        <taxon>Passeriformes</taxon>
        <taxon>Pipridae</taxon>
        <taxon>Lepidothrix</taxon>
    </lineage>
</organism>
<accession>A0A6J0GWT1</accession>
<proteinExistence type="predicted"/>
<dbReference type="RefSeq" id="XP_017666668.1">
    <property type="nucleotide sequence ID" value="XM_017811179.1"/>
</dbReference>
<evidence type="ECO:0000313" key="1">
    <source>
        <dbReference type="Proteomes" id="UP000504624"/>
    </source>
</evidence>
<dbReference type="Proteomes" id="UP000504624">
    <property type="component" value="Unplaced"/>
</dbReference>
<reference evidence="2" key="1">
    <citation type="submission" date="2025-08" db="UniProtKB">
        <authorList>
            <consortium name="RefSeq"/>
        </authorList>
    </citation>
    <scope>IDENTIFICATION</scope>
</reference>
<name>A0A6J0GWT1_9PASS</name>
<gene>
    <name evidence="2" type="primary">LOC108495470</name>
</gene>